<dbReference type="SUPFAM" id="SSF52172">
    <property type="entry name" value="CheY-like"/>
    <property type="match status" value="1"/>
</dbReference>
<keyword evidence="4" id="KW-0804">Transcription</keyword>
<gene>
    <name evidence="7" type="ORF">Cha6605_0896</name>
</gene>
<dbReference type="PANTHER" id="PTHR48111">
    <property type="entry name" value="REGULATOR OF RPOS"/>
    <property type="match status" value="1"/>
</dbReference>
<organism evidence="7 8">
    <name type="scientific">Chamaesiphon minutus (strain ATCC 27169 / PCC 6605)</name>
    <dbReference type="NCBI Taxonomy" id="1173020"/>
    <lineage>
        <taxon>Bacteria</taxon>
        <taxon>Bacillati</taxon>
        <taxon>Cyanobacteriota</taxon>
        <taxon>Cyanophyceae</taxon>
        <taxon>Gomontiellales</taxon>
        <taxon>Chamaesiphonaceae</taxon>
        <taxon>Chamaesiphon</taxon>
    </lineage>
</organism>
<protein>
    <submittedName>
        <fullName evidence="7">Response regulator with CheY-like receiver domain and winged-helix DNA-binding domain</fullName>
    </submittedName>
</protein>
<evidence type="ECO:0000256" key="3">
    <source>
        <dbReference type="ARBA" id="ARBA00023125"/>
    </source>
</evidence>
<dbReference type="PANTHER" id="PTHR48111:SF4">
    <property type="entry name" value="DNA-BINDING DUAL TRANSCRIPTIONAL REGULATOR OMPR"/>
    <property type="match status" value="1"/>
</dbReference>
<evidence type="ECO:0000256" key="1">
    <source>
        <dbReference type="ARBA" id="ARBA00022553"/>
    </source>
</evidence>
<evidence type="ECO:0000313" key="7">
    <source>
        <dbReference type="EMBL" id="AFY92156.1"/>
    </source>
</evidence>
<feature type="modified residue" description="4-aspartylphosphate" evidence="5">
    <location>
        <position position="52"/>
    </location>
</feature>
<dbReference type="STRING" id="1173020.Cha6605_0896"/>
<dbReference type="Gene3D" id="3.40.50.2300">
    <property type="match status" value="1"/>
</dbReference>
<dbReference type="GO" id="GO:0006355">
    <property type="term" value="P:regulation of DNA-templated transcription"/>
    <property type="evidence" value="ECO:0007669"/>
    <property type="project" value="TreeGrafter"/>
</dbReference>
<dbReference type="AlphaFoldDB" id="K9UCI1"/>
<keyword evidence="8" id="KW-1185">Reference proteome</keyword>
<evidence type="ECO:0000259" key="6">
    <source>
        <dbReference type="PROSITE" id="PS50110"/>
    </source>
</evidence>
<keyword evidence="2" id="KW-0805">Transcription regulation</keyword>
<dbReference type="GO" id="GO:0000156">
    <property type="term" value="F:phosphorelay response regulator activity"/>
    <property type="evidence" value="ECO:0007669"/>
    <property type="project" value="TreeGrafter"/>
</dbReference>
<dbReference type="EMBL" id="CP003600">
    <property type="protein sequence ID" value="AFY92156.1"/>
    <property type="molecule type" value="Genomic_DNA"/>
</dbReference>
<accession>K9UCI1</accession>
<dbReference type="eggNOG" id="COG0745">
    <property type="taxonomic scope" value="Bacteria"/>
</dbReference>
<dbReference type="Proteomes" id="UP000010366">
    <property type="component" value="Chromosome"/>
</dbReference>
<dbReference type="HOGENOM" id="CLU_000445_30_6_3"/>
<dbReference type="PROSITE" id="PS50110">
    <property type="entry name" value="RESPONSE_REGULATORY"/>
    <property type="match status" value="1"/>
</dbReference>
<dbReference type="RefSeq" id="WP_015158350.1">
    <property type="nucleotide sequence ID" value="NC_019697.1"/>
</dbReference>
<reference evidence="7 8" key="1">
    <citation type="submission" date="2012-05" db="EMBL/GenBank/DDBJ databases">
        <title>Finished chromosome of genome of Chamaesiphon sp. PCC 6605.</title>
        <authorList>
            <consortium name="US DOE Joint Genome Institute"/>
            <person name="Gugger M."/>
            <person name="Coursin T."/>
            <person name="Rippka R."/>
            <person name="Tandeau De Marsac N."/>
            <person name="Huntemann M."/>
            <person name="Wei C.-L."/>
            <person name="Han J."/>
            <person name="Detter J.C."/>
            <person name="Han C."/>
            <person name="Tapia R."/>
            <person name="Chen A."/>
            <person name="Kyrpides N."/>
            <person name="Mavromatis K."/>
            <person name="Markowitz V."/>
            <person name="Szeto E."/>
            <person name="Ivanova N."/>
            <person name="Pagani I."/>
            <person name="Pati A."/>
            <person name="Goodwin L."/>
            <person name="Nordberg H.P."/>
            <person name="Cantor M.N."/>
            <person name="Hua S.X."/>
            <person name="Woyke T."/>
            <person name="Kerfeld C.A."/>
        </authorList>
    </citation>
    <scope>NUCLEOTIDE SEQUENCE [LARGE SCALE GENOMIC DNA]</scope>
    <source>
        <strain evidence="8">ATCC 27169 / PCC 6605</strain>
    </source>
</reference>
<sequence length="234" mass="26845">MNKILIIEDTDDVRHNIQEILELETFQTLVAENGEIGVKLAIKECPDLIISDILMPVMDGYQVLAALRNHPETAITPFIFLTAQSVHQDRRQGMELGANDYLTKPFTGDELLKAVRVQLERSARTMEHYFNRHQEYQNFSKKIQNLQTFNQTKDRIFESFTAELRQTVTKISVALTTVQSLPDGATRDRHLEILRAECQQEIKLLNEVEGLHKFLTPDNVSFLKQFNLFNGGGN</sequence>
<proteinExistence type="predicted"/>
<dbReference type="InterPro" id="IPR011006">
    <property type="entry name" value="CheY-like_superfamily"/>
</dbReference>
<evidence type="ECO:0000256" key="5">
    <source>
        <dbReference type="PROSITE-ProRule" id="PRU00169"/>
    </source>
</evidence>
<dbReference type="InterPro" id="IPR039420">
    <property type="entry name" value="WalR-like"/>
</dbReference>
<keyword evidence="1 5" id="KW-0597">Phosphoprotein</keyword>
<dbReference type="SMART" id="SM00448">
    <property type="entry name" value="REC"/>
    <property type="match status" value="1"/>
</dbReference>
<feature type="domain" description="Response regulatory" evidence="6">
    <location>
        <begin position="3"/>
        <end position="119"/>
    </location>
</feature>
<dbReference type="PATRIC" id="fig|1173020.3.peg.1049"/>
<evidence type="ECO:0000256" key="4">
    <source>
        <dbReference type="ARBA" id="ARBA00023163"/>
    </source>
</evidence>
<name>K9UCI1_CHAP6</name>
<dbReference type="GO" id="GO:0032993">
    <property type="term" value="C:protein-DNA complex"/>
    <property type="evidence" value="ECO:0007669"/>
    <property type="project" value="TreeGrafter"/>
</dbReference>
<dbReference type="InterPro" id="IPR001789">
    <property type="entry name" value="Sig_transdc_resp-reg_receiver"/>
</dbReference>
<dbReference type="KEGG" id="cmp:Cha6605_0896"/>
<dbReference type="Pfam" id="PF00072">
    <property type="entry name" value="Response_reg"/>
    <property type="match status" value="1"/>
</dbReference>
<dbReference type="OrthoDB" id="508510at2"/>
<evidence type="ECO:0000256" key="2">
    <source>
        <dbReference type="ARBA" id="ARBA00023015"/>
    </source>
</evidence>
<dbReference type="GO" id="GO:0000976">
    <property type="term" value="F:transcription cis-regulatory region binding"/>
    <property type="evidence" value="ECO:0007669"/>
    <property type="project" value="TreeGrafter"/>
</dbReference>
<keyword evidence="3 7" id="KW-0238">DNA-binding</keyword>
<dbReference type="GO" id="GO:0005829">
    <property type="term" value="C:cytosol"/>
    <property type="evidence" value="ECO:0007669"/>
    <property type="project" value="TreeGrafter"/>
</dbReference>
<dbReference type="CDD" id="cd17574">
    <property type="entry name" value="REC_OmpR"/>
    <property type="match status" value="1"/>
</dbReference>
<evidence type="ECO:0000313" key="8">
    <source>
        <dbReference type="Proteomes" id="UP000010366"/>
    </source>
</evidence>